<keyword evidence="4 7" id="KW-0472">Membrane</keyword>
<dbReference type="STRING" id="692275.M3C927"/>
<evidence type="ECO:0000256" key="4">
    <source>
        <dbReference type="ARBA" id="ARBA00023136"/>
    </source>
</evidence>
<dbReference type="AlphaFoldDB" id="M3C927"/>
<dbReference type="RefSeq" id="XP_016756481.1">
    <property type="nucleotide sequence ID" value="XM_016907213.1"/>
</dbReference>
<dbReference type="GO" id="GO:0071765">
    <property type="term" value="P:nuclear inner membrane organization"/>
    <property type="evidence" value="ECO:0007669"/>
    <property type="project" value="InterPro"/>
</dbReference>
<dbReference type="PANTHER" id="PTHR28538:SF1">
    <property type="entry name" value="INTEGRAL INNER NUCLEAR MEMBRANE PROTEIN IMA1"/>
    <property type="match status" value="1"/>
</dbReference>
<keyword evidence="5" id="KW-0539">Nucleus</keyword>
<accession>M3C927</accession>
<keyword evidence="10" id="KW-1185">Reference proteome</keyword>
<evidence type="ECO:0000256" key="2">
    <source>
        <dbReference type="ARBA" id="ARBA00022692"/>
    </source>
</evidence>
<keyword evidence="3 7" id="KW-1133">Transmembrane helix</keyword>
<feature type="transmembrane region" description="Helical" evidence="7">
    <location>
        <begin position="189"/>
        <end position="210"/>
    </location>
</feature>
<dbReference type="GO" id="GO:0005637">
    <property type="term" value="C:nuclear inner membrane"/>
    <property type="evidence" value="ECO:0007669"/>
    <property type="project" value="UniProtKB-SubCell"/>
</dbReference>
<dbReference type="OMA" id="YPQVCES"/>
<dbReference type="PANTHER" id="PTHR28538">
    <property type="entry name" value="INTEGRAL INNER NUCLEAR MEMBRANE PROTEIN IMA1"/>
    <property type="match status" value="1"/>
</dbReference>
<dbReference type="Proteomes" id="UP000016931">
    <property type="component" value="Unassembled WGS sequence"/>
</dbReference>
<name>M3C927_SPHMS</name>
<dbReference type="GeneID" id="27904350"/>
<feature type="domain" description="Ima1 N-terminal" evidence="8">
    <location>
        <begin position="6"/>
        <end position="138"/>
    </location>
</feature>
<reference evidence="9 10" key="1">
    <citation type="journal article" date="2012" name="PLoS Pathog.">
        <title>Diverse lifestyles and strategies of plant pathogenesis encoded in the genomes of eighteen Dothideomycetes fungi.</title>
        <authorList>
            <person name="Ohm R.A."/>
            <person name="Feau N."/>
            <person name="Henrissat B."/>
            <person name="Schoch C.L."/>
            <person name="Horwitz B.A."/>
            <person name="Barry K.W."/>
            <person name="Condon B.J."/>
            <person name="Copeland A.C."/>
            <person name="Dhillon B."/>
            <person name="Glaser F."/>
            <person name="Hesse C.N."/>
            <person name="Kosti I."/>
            <person name="LaButti K."/>
            <person name="Lindquist E.A."/>
            <person name="Lucas S."/>
            <person name="Salamov A.A."/>
            <person name="Bradshaw R.E."/>
            <person name="Ciuffetti L."/>
            <person name="Hamelin R.C."/>
            <person name="Kema G.H.J."/>
            <person name="Lawrence C."/>
            <person name="Scott J.A."/>
            <person name="Spatafora J.W."/>
            <person name="Turgeon B.G."/>
            <person name="de Wit P.J.G.M."/>
            <person name="Zhong S."/>
            <person name="Goodwin S.B."/>
            <person name="Grigoriev I.V."/>
        </authorList>
    </citation>
    <scope>NUCLEOTIDE SEQUENCE [LARGE SCALE GENOMIC DNA]</scope>
    <source>
        <strain evidence="9 10">SO2202</strain>
    </source>
</reference>
<proteinExistence type="predicted"/>
<keyword evidence="2 7" id="KW-0812">Transmembrane</keyword>
<evidence type="ECO:0000313" key="10">
    <source>
        <dbReference type="Proteomes" id="UP000016931"/>
    </source>
</evidence>
<sequence length="614" mass="70065">MLFSRIRCHFCGSKQPHSRDVVEFQCSHCEAMNFLDGKGNIVDTPQRAASPSAPTTDANRSFLSFTKPLAETLEHQQKQAFCRTCTQNQHLYNRILAEYLPEDLEENSREYRMKMRALPKYKLELEQKYPQVCKMCAANAQSVINRADYYAMSQNAAKLVQDTRRRGGHAASRTRDSTDKKVMRNLLRLLGAVVLTAYMVQIAFHVYGILHILLGEPVNEAESILGPNLRQCAQQTLRLKFNLPCYSLFSSLIPITISVSTVLIWFNPGLKAWYHHTHRIEAVTGQQMYFYMQLIILAVRGWSWYILATPVSTATFDKEHAIAVHGFTILFMLITQAMANRNIQAVPWTMKGKIMPKPSEHDILGVSAGPASEHYTPKPSSKDPWRYLRREENEPLDINGLAPQVKQPVLRSTTNYLTKQPSPEFSDYGDDDAMEIDDKPVMRSSQRLLDSRPNLQPRHTYMNHTNAAPLGFGDVRNQLSGISSHMQREEERQRQEQAQKLHYQPAQRQSPFYGNLPPAPMSMERRLRNPVFRPAVPEQIPLSQQKDFMAQMRRGVKPVTFPEKGSNFQLKQSSWVLPGDVKEVGIEDRFTRSFSLDDQSPSTAKKGLFSGLFG</sequence>
<evidence type="ECO:0000256" key="5">
    <source>
        <dbReference type="ARBA" id="ARBA00023242"/>
    </source>
</evidence>
<dbReference type="GO" id="GO:0034992">
    <property type="term" value="C:microtubule organizing center attachment site"/>
    <property type="evidence" value="ECO:0007669"/>
    <property type="project" value="TreeGrafter"/>
</dbReference>
<evidence type="ECO:0000259" key="8">
    <source>
        <dbReference type="Pfam" id="PF09779"/>
    </source>
</evidence>
<evidence type="ECO:0000313" key="9">
    <source>
        <dbReference type="EMBL" id="EMF08360.1"/>
    </source>
</evidence>
<dbReference type="eggNOG" id="KOG4623">
    <property type="taxonomic scope" value="Eukaryota"/>
</dbReference>
<dbReference type="InterPro" id="IPR042321">
    <property type="entry name" value="Ima1"/>
</dbReference>
<dbReference type="Pfam" id="PF09779">
    <property type="entry name" value="Ima1_N"/>
    <property type="match status" value="1"/>
</dbReference>
<dbReference type="GO" id="GO:0044732">
    <property type="term" value="C:mitotic spindle pole body"/>
    <property type="evidence" value="ECO:0007669"/>
    <property type="project" value="TreeGrafter"/>
</dbReference>
<evidence type="ECO:0000256" key="3">
    <source>
        <dbReference type="ARBA" id="ARBA00022989"/>
    </source>
</evidence>
<evidence type="ECO:0000256" key="7">
    <source>
        <dbReference type="SAM" id="Phobius"/>
    </source>
</evidence>
<gene>
    <name evidence="9" type="ORF">SEPMUDRAFT_152048</name>
</gene>
<feature type="transmembrane region" description="Helical" evidence="7">
    <location>
        <begin position="246"/>
        <end position="267"/>
    </location>
</feature>
<evidence type="ECO:0000256" key="1">
    <source>
        <dbReference type="ARBA" id="ARBA00004473"/>
    </source>
</evidence>
<feature type="transmembrane region" description="Helical" evidence="7">
    <location>
        <begin position="288"/>
        <end position="308"/>
    </location>
</feature>
<feature type="region of interest" description="Disordered" evidence="6">
    <location>
        <begin position="484"/>
        <end position="514"/>
    </location>
</feature>
<dbReference type="GO" id="GO:0034506">
    <property type="term" value="C:chromosome, centromeric core domain"/>
    <property type="evidence" value="ECO:0007669"/>
    <property type="project" value="TreeGrafter"/>
</dbReference>
<organism evidence="9 10">
    <name type="scientific">Sphaerulina musiva (strain SO2202)</name>
    <name type="common">Poplar stem canker fungus</name>
    <name type="synonym">Septoria musiva</name>
    <dbReference type="NCBI Taxonomy" id="692275"/>
    <lineage>
        <taxon>Eukaryota</taxon>
        <taxon>Fungi</taxon>
        <taxon>Dikarya</taxon>
        <taxon>Ascomycota</taxon>
        <taxon>Pezizomycotina</taxon>
        <taxon>Dothideomycetes</taxon>
        <taxon>Dothideomycetidae</taxon>
        <taxon>Mycosphaerellales</taxon>
        <taxon>Mycosphaerellaceae</taxon>
        <taxon>Sphaerulina</taxon>
    </lineage>
</organism>
<dbReference type="EMBL" id="KB456271">
    <property type="protein sequence ID" value="EMF08360.1"/>
    <property type="molecule type" value="Genomic_DNA"/>
</dbReference>
<evidence type="ECO:0000256" key="6">
    <source>
        <dbReference type="SAM" id="MobiDB-lite"/>
    </source>
</evidence>
<comment type="subcellular location">
    <subcellularLocation>
        <location evidence="1">Nucleus inner membrane</location>
        <topology evidence="1">Multi-pass membrane protein</topology>
    </subcellularLocation>
</comment>
<feature type="transmembrane region" description="Helical" evidence="7">
    <location>
        <begin position="320"/>
        <end position="339"/>
    </location>
</feature>
<dbReference type="OrthoDB" id="5966927at2759"/>
<protein>
    <recommendedName>
        <fullName evidence="8">Ima1 N-terminal domain-containing protein</fullName>
    </recommendedName>
</protein>
<feature type="compositionally biased region" description="Basic and acidic residues" evidence="6">
    <location>
        <begin position="486"/>
        <end position="499"/>
    </location>
</feature>
<dbReference type="HOGENOM" id="CLU_013127_1_1_1"/>
<dbReference type="InterPro" id="IPR018617">
    <property type="entry name" value="Ima1_N"/>
</dbReference>